<reference evidence="8 9" key="1">
    <citation type="submission" date="2019-02" db="EMBL/GenBank/DDBJ databases">
        <title>Deep-cultivation of Planctomycetes and their phenomic and genomic characterization uncovers novel biology.</title>
        <authorList>
            <person name="Wiegand S."/>
            <person name="Jogler M."/>
            <person name="Boedeker C."/>
            <person name="Pinto D."/>
            <person name="Vollmers J."/>
            <person name="Rivas-Marin E."/>
            <person name="Kohn T."/>
            <person name="Peeters S.H."/>
            <person name="Heuer A."/>
            <person name="Rast P."/>
            <person name="Oberbeckmann S."/>
            <person name="Bunk B."/>
            <person name="Jeske O."/>
            <person name="Meyerdierks A."/>
            <person name="Storesund J.E."/>
            <person name="Kallscheuer N."/>
            <person name="Luecker S."/>
            <person name="Lage O.M."/>
            <person name="Pohl T."/>
            <person name="Merkel B.J."/>
            <person name="Hornburger P."/>
            <person name="Mueller R.-W."/>
            <person name="Bruemmer F."/>
            <person name="Labrenz M."/>
            <person name="Spormann A.M."/>
            <person name="Op Den Camp H."/>
            <person name="Overmann J."/>
            <person name="Amann R."/>
            <person name="Jetten M.S.M."/>
            <person name="Mascher T."/>
            <person name="Medema M.H."/>
            <person name="Devos D.P."/>
            <person name="Kaster A.-K."/>
            <person name="Ovreas L."/>
            <person name="Rohde M."/>
            <person name="Galperin M.Y."/>
            <person name="Jogler C."/>
        </authorList>
    </citation>
    <scope>NUCLEOTIDE SEQUENCE [LARGE SCALE GENOMIC DNA]</scope>
    <source>
        <strain evidence="8 9">Enr8</strain>
    </source>
</reference>
<accession>A0A5C5UWA8</accession>
<dbReference type="EMBL" id="SJPF01000005">
    <property type="protein sequence ID" value="TWT30664.1"/>
    <property type="molecule type" value="Genomic_DNA"/>
</dbReference>
<keyword evidence="5 6" id="KW-0472">Membrane</keyword>
<comment type="cofactor">
    <cofactor evidence="6">
        <name>Zn(2+)</name>
        <dbReference type="ChEBI" id="CHEBI:29105"/>
    </cofactor>
</comment>
<evidence type="ECO:0000256" key="6">
    <source>
        <dbReference type="HAMAP-Rule" id="MF_01871"/>
    </source>
</evidence>
<dbReference type="RefSeq" id="WP_186767767.1">
    <property type="nucleotide sequence ID" value="NZ_SJPF01000005.1"/>
</dbReference>
<evidence type="ECO:0000256" key="1">
    <source>
        <dbReference type="ARBA" id="ARBA00022448"/>
    </source>
</evidence>
<keyword evidence="9" id="KW-1185">Reference proteome</keyword>
<dbReference type="Pfam" id="PF10070">
    <property type="entry name" value="DabA"/>
    <property type="match status" value="1"/>
</dbReference>
<organism evidence="8 9">
    <name type="scientific">Blastopirellula retiformator</name>
    <dbReference type="NCBI Taxonomy" id="2527970"/>
    <lineage>
        <taxon>Bacteria</taxon>
        <taxon>Pseudomonadati</taxon>
        <taxon>Planctomycetota</taxon>
        <taxon>Planctomycetia</taxon>
        <taxon>Pirellulales</taxon>
        <taxon>Pirellulaceae</taxon>
        <taxon>Blastopirellula</taxon>
    </lineage>
</organism>
<dbReference type="InterPro" id="IPR018752">
    <property type="entry name" value="DabA"/>
</dbReference>
<dbReference type="PANTHER" id="PTHR38344">
    <property type="entry name" value="UPF0753 PROTEIN AQ_863"/>
    <property type="match status" value="1"/>
</dbReference>
<evidence type="ECO:0000256" key="2">
    <source>
        <dbReference type="ARBA" id="ARBA00022475"/>
    </source>
</evidence>
<evidence type="ECO:0000313" key="8">
    <source>
        <dbReference type="EMBL" id="TWT30664.1"/>
    </source>
</evidence>
<feature type="binding site" evidence="6">
    <location>
        <position position="368"/>
    </location>
    <ligand>
        <name>Zn(2+)</name>
        <dbReference type="ChEBI" id="CHEBI:29105"/>
    </ligand>
</feature>
<evidence type="ECO:0000256" key="4">
    <source>
        <dbReference type="ARBA" id="ARBA00022833"/>
    </source>
</evidence>
<dbReference type="Proteomes" id="UP000318878">
    <property type="component" value="Unassembled WGS sequence"/>
</dbReference>
<keyword evidence="4 6" id="KW-0862">Zinc</keyword>
<dbReference type="AlphaFoldDB" id="A0A5C5UWA8"/>
<comment type="subcellular location">
    <subcellularLocation>
        <location evidence="6">Cell membrane</location>
        <topology evidence="6">Peripheral membrane protein</topology>
    </subcellularLocation>
</comment>
<dbReference type="HAMAP" id="MF_01871">
    <property type="entry name" value="DabA"/>
    <property type="match status" value="1"/>
</dbReference>
<sequence length="846" mass="93959">MEMTLNASLGGTRSSESISQQVANSRAPHLSSLLADVEKMTPPLWSLADYVAVNPFLGLSEEKFLTARRMMAEVRDCELLPSMDTFRKQFRENGFERTDLEQALKQAAHEYPEWYQQIDLAEIEVILNGNASPTEAPERTAWTIAELIDQSEGSDWNSHIINDISRNVASYFDQGQASWTNPWKSESLFTAWRNSATISRRMEMLGVADFRQFVKGLPAKPSEAILQLLTRLGAAPARWRCVLLSEIFSVAGWASFIKNQGGSRRHESHGEGDLIGLLAIRLAYDAALVERQLPAAASASYHSERWKHLLERSDLSPNAPSAPVLARYVCQTAVEIAFRRRLCGQLSDGEKSQSVATRKAAQFVFCIDVRSEVMRRNLEKAAENVESFGFAGFFGIPMQYVSLGGGKGSAQCPVLLQPTFSVHEIESGASEAEQAADGRRRLAAKNQRAIWKSFQSSAASCFSFVETVGAFFVAKLLKDSLNSLRFFASSKFATDGRLTRTQSGDGTSIEFDSEFSIEKRCSIAENVLRNLGLTDNFARIVAFCGHGAEVTNNPYHAGLDCGACGGHSGAPNARVATRLLNDDVVRQYLRLRGIVIPEDTWFVPALHKTTTDEIQILDVDLLPDTHREELTQLQESMRTASQLCREERSGRMDASSPQDLIRRSQDWAETRPEWGLAGNAAFVIAPRWRTAGIDLGGRIFMHSYDPERDVEGKVLELILTAPTVVASWINLQYYASTVDNQAFGSGNKLLHNVVGKFGVFEGNGGDLKTGLPWQSVHDGSKLQHQPQRLLVLVDAPRERVETILQNHTGVRDLVSNGWVSLVVMENDGYYRWTESHAWQICPPTEC</sequence>
<dbReference type="GO" id="GO:0005886">
    <property type="term" value="C:plasma membrane"/>
    <property type="evidence" value="ECO:0007669"/>
    <property type="project" value="UniProtKB-SubCell"/>
</dbReference>
<evidence type="ECO:0000256" key="5">
    <source>
        <dbReference type="ARBA" id="ARBA00023136"/>
    </source>
</evidence>
<keyword evidence="3 6" id="KW-0479">Metal-binding</keyword>
<comment type="caution">
    <text evidence="8">The sequence shown here is derived from an EMBL/GenBank/DDBJ whole genome shotgun (WGS) entry which is preliminary data.</text>
</comment>
<gene>
    <name evidence="6" type="primary">dabA</name>
    <name evidence="8" type="ORF">Enr8_41850</name>
</gene>
<keyword evidence="2 6" id="KW-1003">Cell membrane</keyword>
<dbReference type="PANTHER" id="PTHR38344:SF1">
    <property type="entry name" value="INORGANIC CARBON TRANSPORTER SUBUNIT DABA-RELATED"/>
    <property type="match status" value="1"/>
</dbReference>
<feature type="region of interest" description="Disordered" evidence="7">
    <location>
        <begin position="1"/>
        <end position="22"/>
    </location>
</feature>
<comment type="similarity">
    <text evidence="6">Belongs to the inorganic carbon transporter (TC 9.A.2) DabA family.</text>
</comment>
<feature type="binding site" evidence="6">
    <location>
        <position position="546"/>
    </location>
    <ligand>
        <name>Zn(2+)</name>
        <dbReference type="ChEBI" id="CHEBI:29105"/>
    </ligand>
</feature>
<keyword evidence="1 6" id="KW-0813">Transport</keyword>
<dbReference type="GO" id="GO:0008270">
    <property type="term" value="F:zinc ion binding"/>
    <property type="evidence" value="ECO:0007669"/>
    <property type="project" value="UniProtKB-UniRule"/>
</dbReference>
<name>A0A5C5UWA8_9BACT</name>
<evidence type="ECO:0000256" key="7">
    <source>
        <dbReference type="SAM" id="MobiDB-lite"/>
    </source>
</evidence>
<feature type="binding site" evidence="6">
    <location>
        <position position="366"/>
    </location>
    <ligand>
        <name>Zn(2+)</name>
        <dbReference type="ChEBI" id="CHEBI:29105"/>
    </ligand>
</feature>
<evidence type="ECO:0000256" key="3">
    <source>
        <dbReference type="ARBA" id="ARBA00022723"/>
    </source>
</evidence>
<evidence type="ECO:0000313" key="9">
    <source>
        <dbReference type="Proteomes" id="UP000318878"/>
    </source>
</evidence>
<comment type="subunit">
    <text evidence="6">Forms a complex with DabB.</text>
</comment>
<proteinExistence type="inferred from homology"/>
<feature type="binding site" evidence="6">
    <location>
        <position position="561"/>
    </location>
    <ligand>
        <name>Zn(2+)</name>
        <dbReference type="ChEBI" id="CHEBI:29105"/>
    </ligand>
</feature>
<comment type="function">
    <text evidence="6">Part of an energy-coupled inorganic carbon pump.</text>
</comment>
<protein>
    <recommendedName>
        <fullName evidence="6">Probable inorganic carbon transporter subunit DabA</fullName>
    </recommendedName>
</protein>